<proteinExistence type="predicted"/>
<dbReference type="AlphaFoldDB" id="A0A8D8W6F3"/>
<organism evidence="1">
    <name type="scientific">Cacopsylla melanoneura</name>
    <dbReference type="NCBI Taxonomy" id="428564"/>
    <lineage>
        <taxon>Eukaryota</taxon>
        <taxon>Metazoa</taxon>
        <taxon>Ecdysozoa</taxon>
        <taxon>Arthropoda</taxon>
        <taxon>Hexapoda</taxon>
        <taxon>Insecta</taxon>
        <taxon>Pterygota</taxon>
        <taxon>Neoptera</taxon>
        <taxon>Paraneoptera</taxon>
        <taxon>Hemiptera</taxon>
        <taxon>Sternorrhyncha</taxon>
        <taxon>Psylloidea</taxon>
        <taxon>Psyllidae</taxon>
        <taxon>Psyllinae</taxon>
        <taxon>Cacopsylla</taxon>
    </lineage>
</organism>
<reference evidence="1" key="1">
    <citation type="submission" date="2021-05" db="EMBL/GenBank/DDBJ databases">
        <authorList>
            <person name="Alioto T."/>
            <person name="Alioto T."/>
            <person name="Gomez Garrido J."/>
        </authorList>
    </citation>
    <scope>NUCLEOTIDE SEQUENCE</scope>
</reference>
<sequence length="112" mass="12929">MRLIKVVSIPNLSTLRNCGSERLSLSVINRDCEIHICMQLISHIIIMTIFWDILLDNPNESFQKCQFFGNHNICLIVCHTLTCPVIKWHILGEIISAKFNLTISDYQSKQNK</sequence>
<protein>
    <submittedName>
        <fullName evidence="1">Uncharacterized protein</fullName>
    </submittedName>
</protein>
<evidence type="ECO:0000313" key="1">
    <source>
        <dbReference type="EMBL" id="CAG6646519.1"/>
    </source>
</evidence>
<name>A0A8D8W6F3_9HEMI</name>
<dbReference type="EMBL" id="HBUF01142322">
    <property type="protein sequence ID" value="CAG6646519.1"/>
    <property type="molecule type" value="Transcribed_RNA"/>
</dbReference>
<accession>A0A8D8W6F3</accession>